<gene>
    <name evidence="9" type="ORF">A2W18_06110</name>
</gene>
<evidence type="ECO:0000256" key="6">
    <source>
        <dbReference type="ARBA" id="ARBA00023277"/>
    </source>
</evidence>
<evidence type="ECO:0000256" key="5">
    <source>
        <dbReference type="ARBA" id="ARBA00022840"/>
    </source>
</evidence>
<organism evidence="9 10">
    <name type="scientific">Candidatus Muproteobacteria bacterium RBG_16_60_9</name>
    <dbReference type="NCBI Taxonomy" id="1817755"/>
    <lineage>
        <taxon>Bacteria</taxon>
        <taxon>Pseudomonadati</taxon>
        <taxon>Pseudomonadota</taxon>
        <taxon>Candidatus Muproteobacteria</taxon>
    </lineage>
</organism>
<dbReference type="AlphaFoldDB" id="A0A1F6VHL2"/>
<protein>
    <recommendedName>
        <fullName evidence="1">D-glycero-beta-D-manno-heptose 1-phosphate adenylyltransferase</fullName>
        <ecNumber evidence="1">2.7.7.70</ecNumber>
    </recommendedName>
</protein>
<evidence type="ECO:0000256" key="3">
    <source>
        <dbReference type="ARBA" id="ARBA00022695"/>
    </source>
</evidence>
<feature type="domain" description="Cytidyltransferase-like" evidence="8">
    <location>
        <begin position="28"/>
        <end position="122"/>
    </location>
</feature>
<dbReference type="SUPFAM" id="SSF52374">
    <property type="entry name" value="Nucleotidylyl transferase"/>
    <property type="match status" value="1"/>
</dbReference>
<keyword evidence="5" id="KW-0067">ATP-binding</keyword>
<dbReference type="GO" id="GO:0005524">
    <property type="term" value="F:ATP binding"/>
    <property type="evidence" value="ECO:0007669"/>
    <property type="project" value="UniProtKB-KW"/>
</dbReference>
<dbReference type="PANTHER" id="PTHR43793">
    <property type="entry name" value="FAD SYNTHASE"/>
    <property type="match status" value="1"/>
</dbReference>
<dbReference type="GO" id="GO:0016779">
    <property type="term" value="F:nucleotidyltransferase activity"/>
    <property type="evidence" value="ECO:0007669"/>
    <property type="project" value="UniProtKB-KW"/>
</dbReference>
<dbReference type="NCBIfam" id="TIGR02199">
    <property type="entry name" value="rfaE_dom_II"/>
    <property type="match status" value="1"/>
</dbReference>
<proteinExistence type="predicted"/>
<dbReference type="PANTHER" id="PTHR43793:SF2">
    <property type="entry name" value="BIFUNCTIONAL PROTEIN HLDE"/>
    <property type="match status" value="1"/>
</dbReference>
<comment type="caution">
    <text evidence="9">The sequence shown here is derived from an EMBL/GenBank/DDBJ whole genome shotgun (WGS) entry which is preliminary data.</text>
</comment>
<comment type="catalytic activity">
    <reaction evidence="7">
        <text>D-glycero-beta-D-manno-heptose 1-phosphate + ATP + H(+) = ADP-D-glycero-beta-D-manno-heptose + diphosphate</text>
        <dbReference type="Rhea" id="RHEA:27465"/>
        <dbReference type="ChEBI" id="CHEBI:15378"/>
        <dbReference type="ChEBI" id="CHEBI:30616"/>
        <dbReference type="ChEBI" id="CHEBI:33019"/>
        <dbReference type="ChEBI" id="CHEBI:59967"/>
        <dbReference type="ChEBI" id="CHEBI:61593"/>
        <dbReference type="EC" id="2.7.7.70"/>
    </reaction>
</comment>
<keyword evidence="3" id="KW-0548">Nucleotidyltransferase</keyword>
<dbReference type="Gene3D" id="3.40.50.620">
    <property type="entry name" value="HUPs"/>
    <property type="match status" value="1"/>
</dbReference>
<evidence type="ECO:0000256" key="7">
    <source>
        <dbReference type="ARBA" id="ARBA00047428"/>
    </source>
</evidence>
<evidence type="ECO:0000313" key="10">
    <source>
        <dbReference type="Proteomes" id="UP000179076"/>
    </source>
</evidence>
<dbReference type="GO" id="GO:0016773">
    <property type="term" value="F:phosphotransferase activity, alcohol group as acceptor"/>
    <property type="evidence" value="ECO:0007669"/>
    <property type="project" value="InterPro"/>
</dbReference>
<dbReference type="Pfam" id="PF01467">
    <property type="entry name" value="CTP_transf_like"/>
    <property type="match status" value="1"/>
</dbReference>
<name>A0A1F6VHL2_9PROT</name>
<dbReference type="InterPro" id="IPR011914">
    <property type="entry name" value="RfaE_dom_II"/>
</dbReference>
<dbReference type="EC" id="2.7.7.70" evidence="1"/>
<evidence type="ECO:0000256" key="4">
    <source>
        <dbReference type="ARBA" id="ARBA00022741"/>
    </source>
</evidence>
<dbReference type="InterPro" id="IPR004821">
    <property type="entry name" value="Cyt_trans-like"/>
</dbReference>
<reference evidence="9 10" key="1">
    <citation type="journal article" date="2016" name="Nat. Commun.">
        <title>Thousands of microbial genomes shed light on interconnected biogeochemical processes in an aquifer system.</title>
        <authorList>
            <person name="Anantharaman K."/>
            <person name="Brown C.T."/>
            <person name="Hug L.A."/>
            <person name="Sharon I."/>
            <person name="Castelle C.J."/>
            <person name="Probst A.J."/>
            <person name="Thomas B.C."/>
            <person name="Singh A."/>
            <person name="Wilkins M.J."/>
            <person name="Karaoz U."/>
            <person name="Brodie E.L."/>
            <person name="Williams K.H."/>
            <person name="Hubbard S.S."/>
            <person name="Banfield J.F."/>
        </authorList>
    </citation>
    <scope>NUCLEOTIDE SEQUENCE [LARGE SCALE GENOMIC DNA]</scope>
</reference>
<evidence type="ECO:0000256" key="2">
    <source>
        <dbReference type="ARBA" id="ARBA00022679"/>
    </source>
</evidence>
<dbReference type="InterPro" id="IPR014729">
    <property type="entry name" value="Rossmann-like_a/b/a_fold"/>
</dbReference>
<dbReference type="NCBIfam" id="TIGR00125">
    <property type="entry name" value="cyt_tran_rel"/>
    <property type="match status" value="1"/>
</dbReference>
<dbReference type="GO" id="GO:0005975">
    <property type="term" value="P:carbohydrate metabolic process"/>
    <property type="evidence" value="ECO:0007669"/>
    <property type="project" value="InterPro"/>
</dbReference>
<accession>A0A1F6VHL2</accession>
<dbReference type="EMBL" id="MFSP01000029">
    <property type="protein sequence ID" value="OGI69112.1"/>
    <property type="molecule type" value="Genomic_DNA"/>
</dbReference>
<evidence type="ECO:0000259" key="8">
    <source>
        <dbReference type="Pfam" id="PF01467"/>
    </source>
</evidence>
<sequence>MTQASDKIARAPADVAARVAALPRPLVFTNGCFDILHRGHVAYLDEARALGESLVVGVNTDASTKRLSKGANRPINPLDDRLAVLAALESISLVIPFDEDTPIDLIRLVRPDHLVKGGDWPVEKIVGADFVRAYGGRLHSIPFRYERSTTELIRRIRER</sequence>
<evidence type="ECO:0000256" key="1">
    <source>
        <dbReference type="ARBA" id="ARBA00012519"/>
    </source>
</evidence>
<keyword evidence="6" id="KW-0119">Carbohydrate metabolism</keyword>
<dbReference type="InterPro" id="IPR050385">
    <property type="entry name" value="Archaeal_FAD_synthase"/>
</dbReference>
<keyword evidence="4" id="KW-0547">Nucleotide-binding</keyword>
<keyword evidence="2" id="KW-0808">Transferase</keyword>
<dbReference type="Proteomes" id="UP000179076">
    <property type="component" value="Unassembled WGS sequence"/>
</dbReference>
<evidence type="ECO:0000313" key="9">
    <source>
        <dbReference type="EMBL" id="OGI69112.1"/>
    </source>
</evidence>